<evidence type="ECO:0000313" key="6">
    <source>
        <dbReference type="Proteomes" id="UP000027586"/>
    </source>
</evidence>
<keyword evidence="6" id="KW-1185">Reference proteome</keyword>
<dbReference type="GO" id="GO:0000184">
    <property type="term" value="P:nuclear-transcribed mRNA catabolic process, nonsense-mediated decay"/>
    <property type="evidence" value="ECO:0007669"/>
    <property type="project" value="UniProtKB-KW"/>
</dbReference>
<dbReference type="Proteomes" id="UP000027586">
    <property type="component" value="Unassembled WGS sequence"/>
</dbReference>
<dbReference type="AlphaFoldDB" id="A0A068SBV6"/>
<evidence type="ECO:0000256" key="1">
    <source>
        <dbReference type="ARBA" id="ARBA00006443"/>
    </source>
</evidence>
<feature type="region of interest" description="Disordered" evidence="4">
    <location>
        <begin position="770"/>
        <end position="799"/>
    </location>
</feature>
<evidence type="ECO:0000256" key="2">
    <source>
        <dbReference type="ARBA" id="ARBA00023161"/>
    </source>
</evidence>
<dbReference type="InterPro" id="IPR019354">
    <property type="entry name" value="SMG8-like"/>
</dbReference>
<gene>
    <name evidence="5" type="ORF">LCOR_10247.1</name>
</gene>
<comment type="caution">
    <text evidence="5">The sequence shown here is derived from an EMBL/GenBank/DDBJ whole genome shotgun (WGS) entry which is preliminary data.</text>
</comment>
<dbReference type="PANTHER" id="PTHR13091:SF0">
    <property type="entry name" value="NONSENSE-MEDIATED MRNA DECAY FACTOR SMG8"/>
    <property type="match status" value="1"/>
</dbReference>
<accession>A0A068SBV6</accession>
<dbReference type="STRING" id="1263082.A0A068SBV6"/>
<comment type="similarity">
    <text evidence="1">Belongs to the SMG8 family.</text>
</comment>
<protein>
    <recommendedName>
        <fullName evidence="3">Nonsense-mediated mRNA decay factor SMG8</fullName>
    </recommendedName>
</protein>
<dbReference type="EMBL" id="CBTN010000070">
    <property type="protein sequence ID" value="CDH59435.1"/>
    <property type="molecule type" value="Genomic_DNA"/>
</dbReference>
<proteinExistence type="inferred from homology"/>
<dbReference type="VEuPathDB" id="FungiDB:LCOR_10247.1"/>
<evidence type="ECO:0000256" key="4">
    <source>
        <dbReference type="SAM" id="MobiDB-lite"/>
    </source>
</evidence>
<dbReference type="Pfam" id="PF10220">
    <property type="entry name" value="Smg8_Smg9"/>
    <property type="match status" value="4"/>
</dbReference>
<evidence type="ECO:0000256" key="3">
    <source>
        <dbReference type="ARBA" id="ARBA00029509"/>
    </source>
</evidence>
<keyword evidence="2" id="KW-0866">Nonsense-mediated mRNA decay</keyword>
<name>A0A068SBV6_9FUNG</name>
<feature type="region of interest" description="Disordered" evidence="4">
    <location>
        <begin position="700"/>
        <end position="733"/>
    </location>
</feature>
<dbReference type="PANTHER" id="PTHR13091">
    <property type="entry name" value="AMPLIFIED IN BREAST CANCER 2-RELATED"/>
    <property type="match status" value="1"/>
</dbReference>
<sequence length="983" mass="110518">MKEVNELLKDTRLESIQDAGLAIVSIFGNDGFRTPSAYSSGKLTNLNVTVANRIVGRQVFVPKYQTLPSCTVELAEGLQMYVDESSRTAYIFMDATIDTHHLAEECCHDQQQDVKSHLMEDQSKTMRGLLLMFLVSHLVIPILPPCLLPSDFMSELTNLAQVKHGIYTHLAQLQSACWKYWDIDVPSALFERKEIENRRERERINTNLMGWWGPAKGVPLMVFVAADVTIPHADKITRSKLSVAMKRMQEVVQARVKNIFRAFHLIPLAEGGSGREPVEVRSLFTLPTTTQPFVHVVPSTPFAAISSFSDSNNMDTFSFDRPVSISTWLHDNNDDNIEGFNGKRKETKQQTTESILDDCGNKLLRNFVAHWIRAATTRHPMHLQMITSSGPRKGGDPKQSIPLPNGLQFASALLVLRSLLFGSGAKDEMGDGDFRKGVIASSPGARGMIQQIEVILRKKIRDTVEIERVFSKSHSLEIMRKCVETYLQDSPPCYTRQYHLWKRENVLRLYATLSRGPCAAEFATRLERECDLIWKQGRQSCEKISLTGRVCRLKAGHEDADQEHVIKHTRDMDGTKHSSGCSFFHACTCGKVQKLREDPFDLEEANIGFYTRFTCCLADGRMAIDIQKSKFGAEDQQQLHTDNEHIPHFESALLYLGPASVYRNSIGLEKCEGFMSNTNYLLPWILAKVSDIQKKEQAALKNGSSSADKKAIDANEWPLPGKSPEIKSKSTSSPLTNLEAFPALGTVTTTTTSTRASTSNIVTAPVNTVSSSLPETKRHEEAVPVPKKERRRRDGRRRDREHRLEGLIRGYVGAEYECPHGHRFLSCGDGRICKIGHKGHPKDHGNYFVHQDVPLYVPCPCNFATPKSTTASPEIISQLQRLYVVTPDSTAVTVSMKPRIKIVDSEDQTFEFDLGFEDAFTLPRNSLHVLRLPYIYTTPSGDVIPNGPEVSQRLKNAVLLKECFQIHEQLGQQQQRQQHQEAS</sequence>
<reference evidence="5" key="1">
    <citation type="submission" date="2013-08" db="EMBL/GenBank/DDBJ databases">
        <title>Gene expansion shapes genome architecture in the human pathogen Lichtheimia corymbifera: an evolutionary genomics analysis in the ancient terrestrial Mucorales (Mucoromycotina).</title>
        <authorList>
            <person name="Schwartze V.U."/>
            <person name="Winter S."/>
            <person name="Shelest E."/>
            <person name="Marcet-Houben M."/>
            <person name="Horn F."/>
            <person name="Wehner S."/>
            <person name="Hoffmann K."/>
            <person name="Riege K."/>
            <person name="Sammeth M."/>
            <person name="Nowrousian M."/>
            <person name="Valiante V."/>
            <person name="Linde J."/>
            <person name="Jacobsen I.D."/>
            <person name="Marz M."/>
            <person name="Brakhage A.A."/>
            <person name="Gabaldon T."/>
            <person name="Bocker S."/>
            <person name="Voigt K."/>
        </authorList>
    </citation>
    <scope>NUCLEOTIDE SEQUENCE [LARGE SCALE GENOMIC DNA]</scope>
    <source>
        <strain evidence="5">FSU 9682</strain>
    </source>
</reference>
<organism evidence="5 6">
    <name type="scientific">Lichtheimia corymbifera JMRC:FSU:9682</name>
    <dbReference type="NCBI Taxonomy" id="1263082"/>
    <lineage>
        <taxon>Eukaryota</taxon>
        <taxon>Fungi</taxon>
        <taxon>Fungi incertae sedis</taxon>
        <taxon>Mucoromycota</taxon>
        <taxon>Mucoromycotina</taxon>
        <taxon>Mucoromycetes</taxon>
        <taxon>Mucorales</taxon>
        <taxon>Lichtheimiaceae</taxon>
        <taxon>Lichtheimia</taxon>
    </lineage>
</organism>
<dbReference type="OrthoDB" id="63589at2759"/>
<evidence type="ECO:0000313" key="5">
    <source>
        <dbReference type="EMBL" id="CDH59435.1"/>
    </source>
</evidence>